<proteinExistence type="predicted"/>
<name>A0AAD2CRJ7_9STRA</name>
<dbReference type="EMBL" id="CAKOGP040001195">
    <property type="protein sequence ID" value="CAJ1944078.1"/>
    <property type="molecule type" value="Genomic_DNA"/>
</dbReference>
<feature type="compositionally biased region" description="Polar residues" evidence="1">
    <location>
        <begin position="159"/>
        <end position="169"/>
    </location>
</feature>
<feature type="compositionally biased region" description="Basic and acidic residues" evidence="1">
    <location>
        <begin position="143"/>
        <end position="155"/>
    </location>
</feature>
<organism evidence="2 3">
    <name type="scientific">Cylindrotheca closterium</name>
    <dbReference type="NCBI Taxonomy" id="2856"/>
    <lineage>
        <taxon>Eukaryota</taxon>
        <taxon>Sar</taxon>
        <taxon>Stramenopiles</taxon>
        <taxon>Ochrophyta</taxon>
        <taxon>Bacillariophyta</taxon>
        <taxon>Bacillariophyceae</taxon>
        <taxon>Bacillariophycidae</taxon>
        <taxon>Bacillariales</taxon>
        <taxon>Bacillariaceae</taxon>
        <taxon>Cylindrotheca</taxon>
    </lineage>
</organism>
<gene>
    <name evidence="2" type="ORF">CYCCA115_LOCUS8724</name>
</gene>
<keyword evidence="3" id="KW-1185">Reference proteome</keyword>
<feature type="region of interest" description="Disordered" evidence="1">
    <location>
        <begin position="352"/>
        <end position="383"/>
    </location>
</feature>
<feature type="compositionally biased region" description="Basic residues" evidence="1">
    <location>
        <begin position="373"/>
        <end position="383"/>
    </location>
</feature>
<evidence type="ECO:0000313" key="2">
    <source>
        <dbReference type="EMBL" id="CAJ1944078.1"/>
    </source>
</evidence>
<accession>A0AAD2CRJ7</accession>
<evidence type="ECO:0000313" key="3">
    <source>
        <dbReference type="Proteomes" id="UP001295423"/>
    </source>
</evidence>
<feature type="compositionally biased region" description="Low complexity" evidence="1">
    <location>
        <begin position="29"/>
        <end position="41"/>
    </location>
</feature>
<comment type="caution">
    <text evidence="2">The sequence shown here is derived from an EMBL/GenBank/DDBJ whole genome shotgun (WGS) entry which is preliminary data.</text>
</comment>
<dbReference type="Proteomes" id="UP001295423">
    <property type="component" value="Unassembled WGS sequence"/>
</dbReference>
<reference evidence="2" key="1">
    <citation type="submission" date="2023-08" db="EMBL/GenBank/DDBJ databases">
        <authorList>
            <person name="Audoor S."/>
            <person name="Bilcke G."/>
        </authorList>
    </citation>
    <scope>NUCLEOTIDE SEQUENCE</scope>
</reference>
<dbReference type="AlphaFoldDB" id="A0AAD2CRJ7"/>
<sequence length="398" mass="44516">AAGEGVNKKEEEEKEDTPFDEGYTADAVNPSNENAPSEPSSHLLQAKNQSSRQSRYDKIFQKIRPKSKKSIQDDEIDTIWQADTSKTKNADPGMGEEERQRRYDALFQKQSTSEPARMDVKSSEIKFEQLRAAKQAELQALRERGLQHKTSDGKVRMKASSNENNTIQLAQVKEKTTPNTPSRGATSAGLVGFGMFVKKSPNRPSGSNLDLNPAAAGTGTGQAWRACDDASPSRLKHSSLKNKEAEELARLRNQGLAKRGSQNYAAFEQTSRQSQLEYEKAAQDLARRKSQTSEYVFKGTKDINPVDAVYLDHQQWRKDAMKEEKEALGLFNEAPAHVDQEDMEGEIPMSNAKFTNTNGYQKWESGDRAIGDKKKKKKLDKKKKKKFGVESKCGCTIM</sequence>
<feature type="compositionally biased region" description="Polar residues" evidence="1">
    <location>
        <begin position="42"/>
        <end position="53"/>
    </location>
</feature>
<feature type="compositionally biased region" description="Basic and acidic residues" evidence="1">
    <location>
        <begin position="1"/>
        <end position="11"/>
    </location>
</feature>
<feature type="non-terminal residue" evidence="2">
    <location>
        <position position="1"/>
    </location>
</feature>
<evidence type="ECO:0000256" key="1">
    <source>
        <dbReference type="SAM" id="MobiDB-lite"/>
    </source>
</evidence>
<feature type="region of interest" description="Disordered" evidence="1">
    <location>
        <begin position="143"/>
        <end position="188"/>
    </location>
</feature>
<protein>
    <submittedName>
        <fullName evidence="2">Uncharacterized protein</fullName>
    </submittedName>
</protein>
<feature type="region of interest" description="Disordered" evidence="1">
    <location>
        <begin position="1"/>
        <end position="101"/>
    </location>
</feature>